<dbReference type="RefSeq" id="WP_162799725.1">
    <property type="nucleotide sequence ID" value="NZ_JBHSJF010000006.1"/>
</dbReference>
<organism evidence="2 3">
    <name type="scientific">Flaviflagellibacter deserti</name>
    <dbReference type="NCBI Taxonomy" id="2267266"/>
    <lineage>
        <taxon>Bacteria</taxon>
        <taxon>Pseudomonadati</taxon>
        <taxon>Pseudomonadota</taxon>
        <taxon>Alphaproteobacteria</taxon>
        <taxon>Hyphomicrobiales</taxon>
        <taxon>Flaviflagellibacter</taxon>
    </lineage>
</organism>
<dbReference type="EMBL" id="JBHSJF010000006">
    <property type="protein sequence ID" value="MFC5068108.1"/>
    <property type="molecule type" value="Genomic_DNA"/>
</dbReference>
<feature type="compositionally biased region" description="Polar residues" evidence="1">
    <location>
        <begin position="294"/>
        <end position="305"/>
    </location>
</feature>
<evidence type="ECO:0000313" key="2">
    <source>
        <dbReference type="EMBL" id="MFC5068108.1"/>
    </source>
</evidence>
<evidence type="ECO:0000256" key="1">
    <source>
        <dbReference type="SAM" id="MobiDB-lite"/>
    </source>
</evidence>
<dbReference type="Gene3D" id="1.10.530.10">
    <property type="match status" value="1"/>
</dbReference>
<evidence type="ECO:0000313" key="3">
    <source>
        <dbReference type="Proteomes" id="UP001595796"/>
    </source>
</evidence>
<dbReference type="SUPFAM" id="SSF53955">
    <property type="entry name" value="Lysozyme-like"/>
    <property type="match status" value="1"/>
</dbReference>
<gene>
    <name evidence="2" type="ORF">ACFPFW_08770</name>
</gene>
<comment type="caution">
    <text evidence="2">The sequence shown here is derived from an EMBL/GenBank/DDBJ whole genome shotgun (WGS) entry which is preliminary data.</text>
</comment>
<name>A0ABV9YZ37_9HYPH</name>
<sequence length="305" mass="32115">MSNWSVSSVTQSVSGALRRAASATGAGFDYLVKTAMRESSMDPSAKAKGSSAAGMFQFTEQTWLQMVKEEGPKYGLDGQADAITRTPSGRFTVKDPEQKEDILALRYDPQISSVMAGAFTQRNEETMTAALRRPPSDGELYAAHFLGAQGAIDLIRLASSNPAASAAKAFPDAAAANPTIFYNKGQPRSSSEVLAGLVKKHDGTPAVPSYTSGQTLMAASQAQPLYPTASYANQGPLFNSLFSTNRRPPVSAYVQGIWSGLQAPASASNGTGPVRATNNTGMPLDLSSYRKSGEQQAGNQTTKGV</sequence>
<feature type="region of interest" description="Disordered" evidence="1">
    <location>
        <begin position="264"/>
        <end position="305"/>
    </location>
</feature>
<reference evidence="3" key="1">
    <citation type="journal article" date="2019" name="Int. J. Syst. Evol. Microbiol.">
        <title>The Global Catalogue of Microorganisms (GCM) 10K type strain sequencing project: providing services to taxonomists for standard genome sequencing and annotation.</title>
        <authorList>
            <consortium name="The Broad Institute Genomics Platform"/>
            <consortium name="The Broad Institute Genome Sequencing Center for Infectious Disease"/>
            <person name="Wu L."/>
            <person name="Ma J."/>
        </authorList>
    </citation>
    <scope>NUCLEOTIDE SEQUENCE [LARGE SCALE GENOMIC DNA]</scope>
    <source>
        <strain evidence="3">CGMCC 1.16444</strain>
    </source>
</reference>
<keyword evidence="3" id="KW-1185">Reference proteome</keyword>
<accession>A0ABV9YZ37</accession>
<proteinExistence type="predicted"/>
<protein>
    <submittedName>
        <fullName evidence="2">Lytic transglycosylase domain-containing protein</fullName>
    </submittedName>
</protein>
<dbReference type="Proteomes" id="UP001595796">
    <property type="component" value="Unassembled WGS sequence"/>
</dbReference>
<dbReference type="InterPro" id="IPR023346">
    <property type="entry name" value="Lysozyme-like_dom_sf"/>
</dbReference>
<feature type="compositionally biased region" description="Polar residues" evidence="1">
    <location>
        <begin position="265"/>
        <end position="281"/>
    </location>
</feature>